<organism evidence="7 8">
    <name type="scientific">Pedobacter metabolipauper</name>
    <dbReference type="NCBI Taxonomy" id="425513"/>
    <lineage>
        <taxon>Bacteria</taxon>
        <taxon>Pseudomonadati</taxon>
        <taxon>Bacteroidota</taxon>
        <taxon>Sphingobacteriia</taxon>
        <taxon>Sphingobacteriales</taxon>
        <taxon>Sphingobacteriaceae</taxon>
        <taxon>Pedobacter</taxon>
    </lineage>
</organism>
<dbReference type="PANTHER" id="PTHR43304">
    <property type="entry name" value="PHYTOCHROME-LIKE PROTEIN CPH1"/>
    <property type="match status" value="1"/>
</dbReference>
<dbReference type="SMART" id="SM00086">
    <property type="entry name" value="PAC"/>
    <property type="match status" value="2"/>
</dbReference>
<keyword evidence="4" id="KW-0808">Transferase</keyword>
<protein>
    <recommendedName>
        <fullName evidence="2">histidine kinase</fullName>
        <ecNumber evidence="2">2.7.13.3</ecNumber>
    </recommendedName>
</protein>
<comment type="caution">
    <text evidence="7">The sequence shown here is derived from an EMBL/GenBank/DDBJ whole genome shotgun (WGS) entry which is preliminary data.</text>
</comment>
<gene>
    <name evidence="7" type="ORF">ATK78_2049</name>
</gene>
<feature type="domain" description="PAS" evidence="6">
    <location>
        <begin position="32"/>
        <end position="124"/>
    </location>
</feature>
<dbReference type="PANTHER" id="PTHR43304:SF1">
    <property type="entry name" value="PAC DOMAIN-CONTAINING PROTEIN"/>
    <property type="match status" value="1"/>
</dbReference>
<evidence type="ECO:0000256" key="3">
    <source>
        <dbReference type="ARBA" id="ARBA00022553"/>
    </source>
</evidence>
<reference evidence="7 8" key="1">
    <citation type="submission" date="2019-03" db="EMBL/GenBank/DDBJ databases">
        <title>Genomic Encyclopedia of Archaeal and Bacterial Type Strains, Phase II (KMG-II): from individual species to whole genera.</title>
        <authorList>
            <person name="Goeker M."/>
        </authorList>
    </citation>
    <scope>NUCLEOTIDE SEQUENCE [LARGE SCALE GENOMIC DNA]</scope>
    <source>
        <strain evidence="7 8">DSM 19035</strain>
    </source>
</reference>
<evidence type="ECO:0000256" key="5">
    <source>
        <dbReference type="ARBA" id="ARBA00022777"/>
    </source>
</evidence>
<dbReference type="Proteomes" id="UP000295620">
    <property type="component" value="Unassembled WGS sequence"/>
</dbReference>
<name>A0A4R6SVR5_9SPHI</name>
<keyword evidence="5" id="KW-0418">Kinase</keyword>
<dbReference type="InterPro" id="IPR036097">
    <property type="entry name" value="HisK_dim/P_sf"/>
</dbReference>
<proteinExistence type="predicted"/>
<keyword evidence="3" id="KW-0597">Phosphoprotein</keyword>
<dbReference type="CDD" id="cd00130">
    <property type="entry name" value="PAS"/>
    <property type="match status" value="1"/>
</dbReference>
<feature type="domain" description="PAS" evidence="6">
    <location>
        <begin position="166"/>
        <end position="262"/>
    </location>
</feature>
<dbReference type="EC" id="2.7.13.3" evidence="2"/>
<dbReference type="InterPro" id="IPR052162">
    <property type="entry name" value="Sensor_kinase/Photoreceptor"/>
</dbReference>
<dbReference type="GO" id="GO:0000155">
    <property type="term" value="F:phosphorelay sensor kinase activity"/>
    <property type="evidence" value="ECO:0007669"/>
    <property type="project" value="InterPro"/>
</dbReference>
<dbReference type="Gene3D" id="3.30.450.20">
    <property type="entry name" value="PAS domain"/>
    <property type="match status" value="2"/>
</dbReference>
<dbReference type="AlphaFoldDB" id="A0A4R6SVR5"/>
<comment type="catalytic activity">
    <reaction evidence="1">
        <text>ATP + protein L-histidine = ADP + protein N-phospho-L-histidine.</text>
        <dbReference type="EC" id="2.7.13.3"/>
    </reaction>
</comment>
<evidence type="ECO:0000256" key="4">
    <source>
        <dbReference type="ARBA" id="ARBA00022679"/>
    </source>
</evidence>
<dbReference type="EMBL" id="SNYC01000004">
    <property type="protein sequence ID" value="TDQ09890.1"/>
    <property type="molecule type" value="Genomic_DNA"/>
</dbReference>
<dbReference type="SUPFAM" id="SSF55785">
    <property type="entry name" value="PYP-like sensor domain (PAS domain)"/>
    <property type="match status" value="1"/>
</dbReference>
<evidence type="ECO:0000313" key="8">
    <source>
        <dbReference type="Proteomes" id="UP000295620"/>
    </source>
</evidence>
<dbReference type="InterPro" id="IPR035965">
    <property type="entry name" value="PAS-like_dom_sf"/>
</dbReference>
<dbReference type="Gene3D" id="1.10.287.130">
    <property type="match status" value="1"/>
</dbReference>
<evidence type="ECO:0000259" key="6">
    <source>
        <dbReference type="Pfam" id="PF13426"/>
    </source>
</evidence>
<accession>A0A4R6SVR5</accession>
<keyword evidence="8" id="KW-1185">Reference proteome</keyword>
<dbReference type="InterPro" id="IPR001610">
    <property type="entry name" value="PAC"/>
</dbReference>
<dbReference type="Pfam" id="PF13426">
    <property type="entry name" value="PAS_9"/>
    <property type="match status" value="2"/>
</dbReference>
<sequence>MPLPEVLNGLNGLNVLSVLTSDNFLYDQLPTGFISFRPDGSIIRINQTFLSWLEMPNDNTVKENFKSILTKACAVYYTLVIEPLLNLQPHVNEISLSFKTATGSFDALFNAVSYTNDQGNLMLVNASVQKITYRKKYEAELLYQKRLEEEQKSKFEFLSNTVPNQIWTASPDGQLAFINQRVKDYFNINDPAQLGGALSVYEEDKEKTIEAWKSCLQTGKKFEKEIRLQGTQQYPEWFLVTAQPFYNEQGEIELWFGSSTNIHKQKSLQLANYSALSESLTTAHKTIDENTETLESIAENQSHMIRKPLANMLGLINLLKLESMSPECSSLFKLLEHSATELDTMIKEVSNQI</sequence>
<evidence type="ECO:0000256" key="2">
    <source>
        <dbReference type="ARBA" id="ARBA00012438"/>
    </source>
</evidence>
<evidence type="ECO:0000256" key="1">
    <source>
        <dbReference type="ARBA" id="ARBA00000085"/>
    </source>
</evidence>
<dbReference type="InterPro" id="IPR000014">
    <property type="entry name" value="PAS"/>
</dbReference>
<dbReference type="SUPFAM" id="SSF47384">
    <property type="entry name" value="Homodimeric domain of signal transducing histidine kinase"/>
    <property type="match status" value="1"/>
</dbReference>
<evidence type="ECO:0000313" key="7">
    <source>
        <dbReference type="EMBL" id="TDQ09890.1"/>
    </source>
</evidence>